<evidence type="ECO:0000256" key="8">
    <source>
        <dbReference type="SAM" id="MobiDB-lite"/>
    </source>
</evidence>
<dbReference type="FunFam" id="2.60.40.1490:FF:000001">
    <property type="entry name" value="Histone chaperone ASF1"/>
    <property type="match status" value="1"/>
</dbReference>
<evidence type="ECO:0000313" key="9">
    <source>
        <dbReference type="EMBL" id="OMJ11746.1"/>
    </source>
</evidence>
<comment type="similarity">
    <text evidence="2">Belongs to the ASF1 family.</text>
</comment>
<keyword evidence="3" id="KW-0805">Transcription regulation</keyword>
<dbReference type="AlphaFoldDB" id="A0A1R1XAV6"/>
<evidence type="ECO:0000256" key="5">
    <source>
        <dbReference type="ARBA" id="ARBA00023186"/>
    </source>
</evidence>
<dbReference type="OrthoDB" id="29755at2759"/>
<evidence type="ECO:0000256" key="1">
    <source>
        <dbReference type="ARBA" id="ARBA00004123"/>
    </source>
</evidence>
<feature type="compositionally biased region" description="Acidic residues" evidence="8">
    <location>
        <begin position="275"/>
        <end position="296"/>
    </location>
</feature>
<keyword evidence="5" id="KW-0143">Chaperone</keyword>
<evidence type="ECO:0000256" key="2">
    <source>
        <dbReference type="ARBA" id="ARBA00006051"/>
    </source>
</evidence>
<evidence type="ECO:0000256" key="7">
    <source>
        <dbReference type="ARBA" id="ARBA00032776"/>
    </source>
</evidence>
<gene>
    <name evidence="9" type="ORF">AYI70_g9519</name>
</gene>
<evidence type="ECO:0000256" key="6">
    <source>
        <dbReference type="ARBA" id="ARBA00023242"/>
    </source>
</evidence>
<sequence>MSVVNITNIKCLKTTSQFQEPYTFEITFECLSELSDDLEFKLIYVGSADDENLDQELDSILVGPVPVGVNQFTFDTDPPDVSKIPEDDILGVTVVLLTCSYKNKEFVRVGYYVNNEYLEEELKENPPEKPILSKIYRIILADKPRVTRFPINWDNPENETSPAPTTIQHEEGFSNISGESTSKESPTSAETGEELTVNSVISEGGKNSDPDNMDSFIVNDSGDENMADEDIIEEDDEEDAAEEDVEEDEEEDDDDEEDEDEENENEVDLDKYESMDDAECEDSSVEEIEINNEDSNENTNPKVDSPLKAGKDKLKEHKKLEEIDHVIPNSTNNNQGTKLVSTDST</sequence>
<dbReference type="Proteomes" id="UP000187283">
    <property type="component" value="Unassembled WGS sequence"/>
</dbReference>
<evidence type="ECO:0000256" key="3">
    <source>
        <dbReference type="ARBA" id="ARBA00023015"/>
    </source>
</evidence>
<keyword evidence="10" id="KW-1185">Reference proteome</keyword>
<dbReference type="Gene3D" id="2.60.40.1490">
    <property type="entry name" value="Histone chaperone ASF1-like"/>
    <property type="match status" value="1"/>
</dbReference>
<feature type="region of interest" description="Disordered" evidence="8">
    <location>
        <begin position="321"/>
        <end position="345"/>
    </location>
</feature>
<keyword evidence="6" id="KW-0539">Nucleus</keyword>
<feature type="compositionally biased region" description="Polar residues" evidence="8">
    <location>
        <begin position="328"/>
        <end position="345"/>
    </location>
</feature>
<dbReference type="EMBL" id="LSSN01004307">
    <property type="protein sequence ID" value="OMJ11746.1"/>
    <property type="molecule type" value="Genomic_DNA"/>
</dbReference>
<dbReference type="InterPro" id="IPR006818">
    <property type="entry name" value="ASF1-like"/>
</dbReference>
<protein>
    <recommendedName>
        <fullName evidence="7">Anti-silencing function protein 1</fullName>
    </recommendedName>
</protein>
<dbReference type="GO" id="GO:0042393">
    <property type="term" value="F:histone binding"/>
    <property type="evidence" value="ECO:0007669"/>
    <property type="project" value="TreeGrafter"/>
</dbReference>
<dbReference type="PANTHER" id="PTHR12040">
    <property type="entry name" value="ANTI-SILENCING PROTEIN 1"/>
    <property type="match status" value="1"/>
</dbReference>
<dbReference type="STRING" id="133412.A0A1R1XAV6"/>
<dbReference type="GO" id="GO:0000785">
    <property type="term" value="C:chromatin"/>
    <property type="evidence" value="ECO:0007669"/>
    <property type="project" value="TreeGrafter"/>
</dbReference>
<evidence type="ECO:0000313" key="10">
    <source>
        <dbReference type="Proteomes" id="UP000187283"/>
    </source>
</evidence>
<name>A0A1R1XAV6_9FUNG</name>
<comment type="subcellular location">
    <subcellularLocation>
        <location evidence="1">Nucleus</location>
    </subcellularLocation>
</comment>
<dbReference type="InterPro" id="IPR036747">
    <property type="entry name" value="ASF1-like_sf"/>
</dbReference>
<feature type="compositionally biased region" description="Polar residues" evidence="8">
    <location>
        <begin position="158"/>
        <end position="167"/>
    </location>
</feature>
<dbReference type="Pfam" id="PF04729">
    <property type="entry name" value="ASF1_hist_chap"/>
    <property type="match status" value="1"/>
</dbReference>
<feature type="compositionally biased region" description="Acidic residues" evidence="8">
    <location>
        <begin position="221"/>
        <end position="267"/>
    </location>
</feature>
<dbReference type="GO" id="GO:0005634">
    <property type="term" value="C:nucleus"/>
    <property type="evidence" value="ECO:0007669"/>
    <property type="project" value="UniProtKB-SubCell"/>
</dbReference>
<keyword evidence="4" id="KW-0804">Transcription</keyword>
<proteinExistence type="inferred from homology"/>
<organism evidence="9 10">
    <name type="scientific">Smittium culicis</name>
    <dbReference type="NCBI Taxonomy" id="133412"/>
    <lineage>
        <taxon>Eukaryota</taxon>
        <taxon>Fungi</taxon>
        <taxon>Fungi incertae sedis</taxon>
        <taxon>Zoopagomycota</taxon>
        <taxon>Kickxellomycotina</taxon>
        <taxon>Harpellomycetes</taxon>
        <taxon>Harpellales</taxon>
        <taxon>Legeriomycetaceae</taxon>
        <taxon>Smittium</taxon>
    </lineage>
</organism>
<dbReference type="PANTHER" id="PTHR12040:SF0">
    <property type="entry name" value="HISTONE CHAPERONE ASF1"/>
    <property type="match status" value="1"/>
</dbReference>
<reference evidence="9 10" key="1">
    <citation type="submission" date="2017-01" db="EMBL/GenBank/DDBJ databases">
        <authorList>
            <person name="Mah S.A."/>
            <person name="Swanson W.J."/>
            <person name="Moy G.W."/>
            <person name="Vacquier V.D."/>
        </authorList>
    </citation>
    <scope>NUCLEOTIDE SEQUENCE [LARGE SCALE GENOMIC DNA]</scope>
    <source>
        <strain evidence="9 10">GSMNP</strain>
    </source>
</reference>
<comment type="caution">
    <text evidence="9">The sequence shown here is derived from an EMBL/GenBank/DDBJ whole genome shotgun (WGS) entry which is preliminary data.</text>
</comment>
<evidence type="ECO:0000256" key="4">
    <source>
        <dbReference type="ARBA" id="ARBA00023163"/>
    </source>
</evidence>
<dbReference type="SUPFAM" id="SSF101546">
    <property type="entry name" value="ASF1-like"/>
    <property type="match status" value="1"/>
</dbReference>
<dbReference type="GO" id="GO:0006335">
    <property type="term" value="P:DNA replication-dependent chromatin assembly"/>
    <property type="evidence" value="ECO:0007669"/>
    <property type="project" value="TreeGrafter"/>
</dbReference>
<feature type="compositionally biased region" description="Polar residues" evidence="8">
    <location>
        <begin position="174"/>
        <end position="201"/>
    </location>
</feature>
<feature type="region of interest" description="Disordered" evidence="8">
    <location>
        <begin position="150"/>
        <end position="308"/>
    </location>
</feature>
<accession>A0A1R1XAV6</accession>